<keyword evidence="3" id="KW-1185">Reference proteome</keyword>
<name>A0A9P4UEW1_9PLEO</name>
<gene>
    <name evidence="2" type="ORF">P171DRAFT_263060</name>
</gene>
<dbReference type="AlphaFoldDB" id="A0A9P4UEW1"/>
<dbReference type="EMBL" id="MU001498">
    <property type="protein sequence ID" value="KAF2446617.1"/>
    <property type="molecule type" value="Genomic_DNA"/>
</dbReference>
<dbReference type="Proteomes" id="UP000799764">
    <property type="component" value="Unassembled WGS sequence"/>
</dbReference>
<protein>
    <submittedName>
        <fullName evidence="2">Uncharacterized protein</fullName>
    </submittedName>
</protein>
<organism evidence="2 3">
    <name type="scientific">Karstenula rhodostoma CBS 690.94</name>
    <dbReference type="NCBI Taxonomy" id="1392251"/>
    <lineage>
        <taxon>Eukaryota</taxon>
        <taxon>Fungi</taxon>
        <taxon>Dikarya</taxon>
        <taxon>Ascomycota</taxon>
        <taxon>Pezizomycotina</taxon>
        <taxon>Dothideomycetes</taxon>
        <taxon>Pleosporomycetidae</taxon>
        <taxon>Pleosporales</taxon>
        <taxon>Massarineae</taxon>
        <taxon>Didymosphaeriaceae</taxon>
        <taxon>Karstenula</taxon>
    </lineage>
</organism>
<evidence type="ECO:0000313" key="3">
    <source>
        <dbReference type="Proteomes" id="UP000799764"/>
    </source>
</evidence>
<evidence type="ECO:0000313" key="2">
    <source>
        <dbReference type="EMBL" id="KAF2446617.1"/>
    </source>
</evidence>
<accession>A0A9P4UEW1</accession>
<proteinExistence type="predicted"/>
<sequence>MMPCSLVMAPLATVAGEGTGTWGGALTFRARSLALLPLPPAYPLHQPNNLYTTNLYPLFLNRCKRKLRCLVRSFFLLEIALAPPTASLSYAATSLAATTASHSRSSIIPAPACTVRRGPPRAAPRATATATATTPATQPRQGPRRVITPLTSRIETWERQQSLLRSKSECPGRVCIGSIFRATQHIGADNNNTWLKHSQCDFRLSTVRWILKKARAWVGPCWRWVGLRACKQHLARSPLRSLETIISTNSFRGSSALWA</sequence>
<feature type="compositionally biased region" description="Low complexity" evidence="1">
    <location>
        <begin position="123"/>
        <end position="143"/>
    </location>
</feature>
<reference evidence="2" key="1">
    <citation type="journal article" date="2020" name="Stud. Mycol.">
        <title>101 Dothideomycetes genomes: a test case for predicting lifestyles and emergence of pathogens.</title>
        <authorList>
            <person name="Haridas S."/>
            <person name="Albert R."/>
            <person name="Binder M."/>
            <person name="Bloem J."/>
            <person name="Labutti K."/>
            <person name="Salamov A."/>
            <person name="Andreopoulos B."/>
            <person name="Baker S."/>
            <person name="Barry K."/>
            <person name="Bills G."/>
            <person name="Bluhm B."/>
            <person name="Cannon C."/>
            <person name="Castanera R."/>
            <person name="Culley D."/>
            <person name="Daum C."/>
            <person name="Ezra D."/>
            <person name="Gonzalez J."/>
            <person name="Henrissat B."/>
            <person name="Kuo A."/>
            <person name="Liang C."/>
            <person name="Lipzen A."/>
            <person name="Lutzoni F."/>
            <person name="Magnuson J."/>
            <person name="Mondo S."/>
            <person name="Nolan M."/>
            <person name="Ohm R."/>
            <person name="Pangilinan J."/>
            <person name="Park H.-J."/>
            <person name="Ramirez L."/>
            <person name="Alfaro M."/>
            <person name="Sun H."/>
            <person name="Tritt A."/>
            <person name="Yoshinaga Y."/>
            <person name="Zwiers L.-H."/>
            <person name="Turgeon B."/>
            <person name="Goodwin S."/>
            <person name="Spatafora J."/>
            <person name="Crous P."/>
            <person name="Grigoriev I."/>
        </authorList>
    </citation>
    <scope>NUCLEOTIDE SEQUENCE</scope>
    <source>
        <strain evidence="2">CBS 690.94</strain>
    </source>
</reference>
<comment type="caution">
    <text evidence="2">The sequence shown here is derived from an EMBL/GenBank/DDBJ whole genome shotgun (WGS) entry which is preliminary data.</text>
</comment>
<feature type="region of interest" description="Disordered" evidence="1">
    <location>
        <begin position="114"/>
        <end position="143"/>
    </location>
</feature>
<evidence type="ECO:0000256" key="1">
    <source>
        <dbReference type="SAM" id="MobiDB-lite"/>
    </source>
</evidence>